<gene>
    <name evidence="2" type="ORF">GCM10008983_04660</name>
</gene>
<sequence length="179" mass="20336">MKQAAKMFAEIAHDGQTRKASGTPYITHPVRVAQRLETSGFSDELVCAGYLHDVVEDTPYEIEDIKDQFGSKVAALVSAHTEDKSKSWEGRKQDTIDTVKRAEDDVKYLIIADKLDNLLSMEKELNRQGHKLWDHFHSGFDQQKWYNQSIAANMYTGLPDHKVPAYFQEFAGAVKRVFG</sequence>
<evidence type="ECO:0000313" key="2">
    <source>
        <dbReference type="EMBL" id="GAA0431217.1"/>
    </source>
</evidence>
<dbReference type="CDD" id="cd00077">
    <property type="entry name" value="HDc"/>
    <property type="match status" value="1"/>
</dbReference>
<dbReference type="Pfam" id="PF13328">
    <property type="entry name" value="HD_4"/>
    <property type="match status" value="1"/>
</dbReference>
<dbReference type="InterPro" id="IPR052194">
    <property type="entry name" value="MESH1"/>
</dbReference>
<organism evidence="2 3">
    <name type="scientific">Lentibacillus halophilus</name>
    <dbReference type="NCBI Taxonomy" id="295065"/>
    <lineage>
        <taxon>Bacteria</taxon>
        <taxon>Bacillati</taxon>
        <taxon>Bacillota</taxon>
        <taxon>Bacilli</taxon>
        <taxon>Bacillales</taxon>
        <taxon>Bacillaceae</taxon>
        <taxon>Lentibacillus</taxon>
    </lineage>
</organism>
<dbReference type="EMBL" id="BAAADM010000008">
    <property type="protein sequence ID" value="GAA0431217.1"/>
    <property type="molecule type" value="Genomic_DNA"/>
</dbReference>
<reference evidence="3" key="1">
    <citation type="journal article" date="2019" name="Int. J. Syst. Evol. Microbiol.">
        <title>The Global Catalogue of Microorganisms (GCM) 10K type strain sequencing project: providing services to taxonomists for standard genome sequencing and annotation.</title>
        <authorList>
            <consortium name="The Broad Institute Genomics Platform"/>
            <consortium name="The Broad Institute Genome Sequencing Center for Infectious Disease"/>
            <person name="Wu L."/>
            <person name="Ma J."/>
        </authorList>
    </citation>
    <scope>NUCLEOTIDE SEQUENCE [LARGE SCALE GENOMIC DNA]</scope>
    <source>
        <strain evidence="3">JCM 12149</strain>
    </source>
</reference>
<protein>
    <submittedName>
        <fullName evidence="2">HD domain-containing protein</fullName>
    </submittedName>
</protein>
<dbReference type="Gene3D" id="1.10.3210.10">
    <property type="entry name" value="Hypothetical protein af1432"/>
    <property type="match status" value="1"/>
</dbReference>
<evidence type="ECO:0000313" key="3">
    <source>
        <dbReference type="Proteomes" id="UP001501459"/>
    </source>
</evidence>
<dbReference type="Proteomes" id="UP001501459">
    <property type="component" value="Unassembled WGS sequence"/>
</dbReference>
<dbReference type="SMART" id="SM00471">
    <property type="entry name" value="HDc"/>
    <property type="match status" value="1"/>
</dbReference>
<proteinExistence type="predicted"/>
<keyword evidence="3" id="KW-1185">Reference proteome</keyword>
<name>A0ABP3IXB4_9BACI</name>
<evidence type="ECO:0000259" key="1">
    <source>
        <dbReference type="SMART" id="SM00471"/>
    </source>
</evidence>
<dbReference type="PANTHER" id="PTHR46246">
    <property type="entry name" value="GUANOSINE-3',5'-BIS(DIPHOSPHATE) 3'-PYROPHOSPHOHYDROLASE MESH1"/>
    <property type="match status" value="1"/>
</dbReference>
<comment type="caution">
    <text evidence="2">The sequence shown here is derived from an EMBL/GenBank/DDBJ whole genome shotgun (WGS) entry which is preliminary data.</text>
</comment>
<accession>A0ABP3IXB4</accession>
<dbReference type="PANTHER" id="PTHR46246:SF1">
    <property type="entry name" value="GUANOSINE-3',5'-BIS(DIPHOSPHATE) 3'-PYROPHOSPHOHYDROLASE MESH1"/>
    <property type="match status" value="1"/>
</dbReference>
<dbReference type="InterPro" id="IPR003607">
    <property type="entry name" value="HD/PDEase_dom"/>
</dbReference>
<dbReference type="SUPFAM" id="SSF109604">
    <property type="entry name" value="HD-domain/PDEase-like"/>
    <property type="match status" value="1"/>
</dbReference>
<dbReference type="RefSeq" id="WP_343750923.1">
    <property type="nucleotide sequence ID" value="NZ_BAAADM010000008.1"/>
</dbReference>
<feature type="domain" description="HD/PDEase" evidence="1">
    <location>
        <begin position="21"/>
        <end position="127"/>
    </location>
</feature>